<dbReference type="Pfam" id="PF06761">
    <property type="entry name" value="IcmF-related"/>
    <property type="match status" value="1"/>
</dbReference>
<dbReference type="InterPro" id="IPR009612">
    <property type="entry name" value="IcmF-rel"/>
</dbReference>
<accession>A0ABS2D2G8</accession>
<proteinExistence type="predicted"/>
<dbReference type="SUPFAM" id="SSF52540">
    <property type="entry name" value="P-loop containing nucleoside triphosphate hydrolases"/>
    <property type="match status" value="1"/>
</dbReference>
<dbReference type="InterPro" id="IPR025743">
    <property type="entry name" value="TssM1_N"/>
</dbReference>
<feature type="domain" description="Type VI secretion system component TssM1 N-terminal" evidence="4">
    <location>
        <begin position="182"/>
        <end position="429"/>
    </location>
</feature>
<keyword evidence="6" id="KW-1185">Reference proteome</keyword>
<evidence type="ECO:0000256" key="1">
    <source>
        <dbReference type="SAM" id="Phobius"/>
    </source>
</evidence>
<dbReference type="InterPro" id="IPR053156">
    <property type="entry name" value="T6SS_TssM-like"/>
</dbReference>
<dbReference type="RefSeq" id="WP_204193625.1">
    <property type="nucleotide sequence ID" value="NZ_JAFEMC010000001.1"/>
</dbReference>
<name>A0ABS2D2G8_9SPHN</name>
<evidence type="ECO:0000313" key="6">
    <source>
        <dbReference type="Proteomes" id="UP000763641"/>
    </source>
</evidence>
<dbReference type="InterPro" id="IPR027417">
    <property type="entry name" value="P-loop_NTPase"/>
</dbReference>
<organism evidence="5 6">
    <name type="scientific">Sphingomonas longa</name>
    <dbReference type="NCBI Taxonomy" id="2778730"/>
    <lineage>
        <taxon>Bacteria</taxon>
        <taxon>Pseudomonadati</taxon>
        <taxon>Pseudomonadota</taxon>
        <taxon>Alphaproteobacteria</taxon>
        <taxon>Sphingomonadales</taxon>
        <taxon>Sphingomonadaceae</taxon>
        <taxon>Sphingomonas</taxon>
    </lineage>
</organism>
<dbReference type="PANTHER" id="PTHR36153:SF1">
    <property type="entry name" value="TYPE VI SECRETION SYSTEM COMPONENT TSSM1"/>
    <property type="match status" value="1"/>
</dbReference>
<dbReference type="Proteomes" id="UP000763641">
    <property type="component" value="Unassembled WGS sequence"/>
</dbReference>
<dbReference type="InterPro" id="IPR010623">
    <property type="entry name" value="IcmF_C"/>
</dbReference>
<dbReference type="Pfam" id="PF14331">
    <property type="entry name" value="IcmF-related_N"/>
    <property type="match status" value="1"/>
</dbReference>
<dbReference type="PANTHER" id="PTHR36153">
    <property type="entry name" value="INNER MEMBRANE PROTEIN-RELATED"/>
    <property type="match status" value="1"/>
</dbReference>
<sequence length="1145" mass="120688">MKSLFANRWFWRAVGAIFAGLLLFFVGPLVAIGGWRPLGQTLVALVVALLPIVGVGLYWWWQRRKAANANAALVDALAAPKADRAALDAKLGEALAILRSTKVGRRGSYVYQLPWYAIIGPSGAGKTTALLNSGLGFPTAVAGEYRALRGQPNTPDCDWWFTDEAVLIDTAGRYVTQDIDAARDAEGWKSFLDLLKTHRPLQPLNGVLVAIPAPDFADARKMADHAQHVRARLAEIQQTLGQTLPIYLLVTKADLLAGFREYFARATDAESDQVFGSTAPGDGSDSAAVLAGFDALVASVSERVVDRMQNEGQLPLRGQIATFPSQLASLRKPIADLLAALGQTSRFDTAARIRGVYLTSGNQTGNPVDRILLNMGVAAMAPAHGVGSGRSYFLKRLFSDLVFPEAGLANRNAGAETRQRQLYVGGAVATAVALLLAIGLWTWGYVRNKALIGTVYATAAAYSNAAGTSRGGTSTPDQDLAALGVLAKARDEMDTASDFGLGLGQGGRLEGEIGAIYGRDLQRRMTPMLARLAEDRIDADRAVPAALYDDLKSYLVLGGRGPKAEEALLAWVQPAWAARSQDPDAQVQAGEVARHTRALLDGAFAPVSLDTARVEAARSILRSQPASVRVYGRLKSVALVDGETWTARENAGPQPEMFFTPAGAFAPGAGIPQLFTRTGYDEVFVPMLSSGPKLLDEERWVVGDTGARAGMTPEEMSTLKQDLQRLYFDEFLTRWRDYMAGMQPRPVSSLAENIQRLRDAAGPLSPIAPLMRAIVVATDLTAGKGAAVPKMKMPKLPGGQFGKMAGTAASNALAGGGASDDPRDAVVRAFEPLRLFVGKPGAPGPLDATLASMGQLADKLNMVAVLPGGGGETGSAASLEVKALVAQLDQSGANMPAPAGVLVKAVAGDANVALGGARKSQMGAALSGNFGEDCRNVLGRSFPLLAASANDISLEQFGHFFAPQGAFAKFVTQELAGYVDTTKPEWVLLPNASEIGMTETGLQSFQAAQRVTRAFFAADPNAPRLVYQIEPVALSGAKSVTLKADGQSLTYDGKSGVPATFDWPGAGGASVEFAIDGAAPAVKSWVGVWGAFRMMKEAAVKAAGSPLAGAGSLTQGGARFDFRVRTFGGSNPFVVDPFVKVSCPV</sequence>
<keyword evidence="1" id="KW-0472">Membrane</keyword>
<feature type="domain" description="Type VI secretion system IcmF C-terminal" evidence="2">
    <location>
        <begin position="1028"/>
        <end position="1126"/>
    </location>
</feature>
<dbReference type="Pfam" id="PF06744">
    <property type="entry name" value="IcmF_C"/>
    <property type="match status" value="1"/>
</dbReference>
<evidence type="ECO:0000259" key="4">
    <source>
        <dbReference type="Pfam" id="PF14331"/>
    </source>
</evidence>
<keyword evidence="1" id="KW-1133">Transmembrane helix</keyword>
<evidence type="ECO:0000259" key="2">
    <source>
        <dbReference type="Pfam" id="PF06744"/>
    </source>
</evidence>
<comment type="caution">
    <text evidence="5">The sequence shown here is derived from an EMBL/GenBank/DDBJ whole genome shotgun (WGS) entry which is preliminary data.</text>
</comment>
<reference evidence="5 6" key="1">
    <citation type="submission" date="2020-12" db="EMBL/GenBank/DDBJ databases">
        <title>Sphingomonas sp.</title>
        <authorList>
            <person name="Kim M.K."/>
        </authorList>
    </citation>
    <scope>NUCLEOTIDE SEQUENCE [LARGE SCALE GENOMIC DNA]</scope>
    <source>
        <strain evidence="5 6">BT552</strain>
    </source>
</reference>
<evidence type="ECO:0000259" key="3">
    <source>
        <dbReference type="Pfam" id="PF06761"/>
    </source>
</evidence>
<keyword evidence="1" id="KW-0812">Transmembrane</keyword>
<feature type="transmembrane region" description="Helical" evidence="1">
    <location>
        <begin position="41"/>
        <end position="61"/>
    </location>
</feature>
<dbReference type="EMBL" id="JAFEMC010000001">
    <property type="protein sequence ID" value="MBM6575087.1"/>
    <property type="molecule type" value="Genomic_DNA"/>
</dbReference>
<dbReference type="Gene3D" id="3.40.50.300">
    <property type="entry name" value="P-loop containing nucleotide triphosphate hydrolases"/>
    <property type="match status" value="1"/>
</dbReference>
<evidence type="ECO:0000313" key="5">
    <source>
        <dbReference type="EMBL" id="MBM6575087.1"/>
    </source>
</evidence>
<dbReference type="NCBIfam" id="TIGR03348">
    <property type="entry name" value="VI_IcmF"/>
    <property type="match status" value="1"/>
</dbReference>
<gene>
    <name evidence="5" type="primary">tssM</name>
    <name evidence="5" type="ORF">ILT43_01785</name>
</gene>
<feature type="domain" description="IcmF-related" evidence="3">
    <location>
        <begin position="489"/>
        <end position="778"/>
    </location>
</feature>
<dbReference type="InterPro" id="IPR017731">
    <property type="entry name" value="TssM1-like"/>
</dbReference>
<feature type="transmembrane region" description="Helical" evidence="1">
    <location>
        <begin position="422"/>
        <end position="443"/>
    </location>
</feature>
<protein>
    <submittedName>
        <fullName evidence="5">Type VI secretion system membrane subunit TssM</fullName>
    </submittedName>
</protein>